<name>A0A212JS50_9PROT</name>
<accession>A0A212JS50</accession>
<dbReference type="AlphaFoldDB" id="A0A212JS50"/>
<dbReference type="InterPro" id="IPR018760">
    <property type="entry name" value="DUF2326"/>
</dbReference>
<dbReference type="EMBL" id="FLUO01000001">
    <property type="protein sequence ID" value="SBW02279.1"/>
    <property type="molecule type" value="Genomic_DNA"/>
</dbReference>
<protein>
    <recommendedName>
        <fullName evidence="1">DUF2326 domain-containing protein</fullName>
    </recommendedName>
</protein>
<feature type="domain" description="DUF2326" evidence="1">
    <location>
        <begin position="446"/>
        <end position="580"/>
    </location>
</feature>
<reference evidence="2" key="1">
    <citation type="submission" date="2016-04" db="EMBL/GenBank/DDBJ databases">
        <authorList>
            <person name="Evans L.H."/>
            <person name="Alamgir A."/>
            <person name="Owens N."/>
            <person name="Weber N.D."/>
            <person name="Virtaneva K."/>
            <person name="Barbian K."/>
            <person name="Babar A."/>
            <person name="Rosenke K."/>
        </authorList>
    </citation>
    <scope>NUCLEOTIDE SEQUENCE</scope>
    <source>
        <strain evidence="2">86</strain>
    </source>
</reference>
<evidence type="ECO:0000313" key="2">
    <source>
        <dbReference type="EMBL" id="SBW02279.1"/>
    </source>
</evidence>
<evidence type="ECO:0000259" key="1">
    <source>
        <dbReference type="Pfam" id="PF10088"/>
    </source>
</evidence>
<organism evidence="2">
    <name type="scientific">uncultured Alphaproteobacteria bacterium</name>
    <dbReference type="NCBI Taxonomy" id="91750"/>
    <lineage>
        <taxon>Bacteria</taxon>
        <taxon>Pseudomonadati</taxon>
        <taxon>Pseudomonadota</taxon>
        <taxon>Alphaproteobacteria</taxon>
        <taxon>environmental samples</taxon>
    </lineage>
</organism>
<proteinExistence type="predicted"/>
<sequence>MIRAVRANKRGFHTATFAAGVNLVLADRSSAAGDKDTTNALGKSTLIEIIDFCLASNTSPGKGLRIEALQGWAFTLELTVGGNDVAVTRSPDAPGFFAIEGPTVGWPVQPSPNKEGMPGLDTKKWRAVLAWTLFGISELASESSYKPSARSLLSYFVRNQSAAYNIPFKHFDNQKTWDIQVHNAFLLGLNWEKAATWQQLKDQKNALDALKQAIKTGAVDGELASLGELEAERLRLTTQLDREREALSNFRVLPQYREIEAQANILTSEIHGLVNANIIDKRRLERYRESFVSEDAPTADRLEALYDEAGIALPGAVRKTLADARAFNEKIVANRREFIAGEIAALEAAVVERDTQIVTLTDRRAGYLAALAGQGALEELTQLQEFHATTRLKVDELTNRITQLRQMTTKADTIKVETVALKRATTLDYEERRALWSQALSLFSEFSESLYKAAGRLVIDIDDTGYKFDVEIAGSPSEGISKMKIFCYDLMLISFARQRGLGIDFLIHDSTIFDGVDPRQRAHALELAAAMAEKYGFQYICALNTDMVPIGDFSPDFDFEPLVRLRLTDTDPTGSLLGFRY</sequence>
<gene>
    <name evidence="2" type="ORF">KL86APRO_11565</name>
</gene>
<dbReference type="Pfam" id="PF10088">
    <property type="entry name" value="DUF2326"/>
    <property type="match status" value="1"/>
</dbReference>